<feature type="transmembrane region" description="Helical" evidence="7">
    <location>
        <begin position="440"/>
        <end position="458"/>
    </location>
</feature>
<keyword evidence="5 7" id="KW-1133">Transmembrane helix</keyword>
<dbReference type="Pfam" id="PF13440">
    <property type="entry name" value="Polysacc_synt_3"/>
    <property type="match status" value="1"/>
</dbReference>
<reference evidence="9 11" key="1">
    <citation type="submission" date="2019-09" db="EMBL/GenBank/DDBJ databases">
        <title>Butyricimonas paravirosa DSM 105722 (=214-4 = JCM 18677 = CCUG 65563).</title>
        <authorList>
            <person name="Le Roy T."/>
            <person name="Cani P.D."/>
        </authorList>
    </citation>
    <scope>NUCLEOTIDE SEQUENCE [LARGE SCALE GENOMIC DNA]</scope>
    <source>
        <strain evidence="9 11">DSM 105722</strain>
    </source>
</reference>
<comment type="subcellular location">
    <subcellularLocation>
        <location evidence="1">Cell membrane</location>
        <topology evidence="1">Multi-pass membrane protein</topology>
    </subcellularLocation>
</comment>
<evidence type="ECO:0000256" key="1">
    <source>
        <dbReference type="ARBA" id="ARBA00004651"/>
    </source>
</evidence>
<dbReference type="CDD" id="cd13127">
    <property type="entry name" value="MATE_tuaB_like"/>
    <property type="match status" value="1"/>
</dbReference>
<feature type="transmembrane region" description="Helical" evidence="7">
    <location>
        <begin position="45"/>
        <end position="69"/>
    </location>
</feature>
<feature type="transmembrane region" description="Helical" evidence="7">
    <location>
        <begin position="365"/>
        <end position="396"/>
    </location>
</feature>
<evidence type="ECO:0000256" key="6">
    <source>
        <dbReference type="ARBA" id="ARBA00023136"/>
    </source>
</evidence>
<evidence type="ECO:0000313" key="9">
    <source>
        <dbReference type="EMBL" id="WOF13613.1"/>
    </source>
</evidence>
<protein>
    <submittedName>
        <fullName evidence="9">Lipopolysaccharide biosynthesis protein</fullName>
    </submittedName>
    <submittedName>
        <fullName evidence="8">O-antigen/teichoic acid export membrane protein</fullName>
    </submittedName>
</protein>
<dbReference type="PANTHER" id="PTHR30250:SF10">
    <property type="entry name" value="LIPOPOLYSACCHARIDE BIOSYNTHESIS PROTEIN WZXC"/>
    <property type="match status" value="1"/>
</dbReference>
<dbReference type="RefSeq" id="WP_168044523.1">
    <property type="nucleotide sequence ID" value="NZ_BMPA01000012.1"/>
</dbReference>
<dbReference type="EMBL" id="CP043839">
    <property type="protein sequence ID" value="WOF13613.1"/>
    <property type="molecule type" value="Genomic_DNA"/>
</dbReference>
<dbReference type="GO" id="GO:0005886">
    <property type="term" value="C:plasma membrane"/>
    <property type="evidence" value="ECO:0007669"/>
    <property type="project" value="UniProtKB-SubCell"/>
</dbReference>
<feature type="transmembrane region" description="Helical" evidence="7">
    <location>
        <begin position="113"/>
        <end position="132"/>
    </location>
</feature>
<sequence length="483" mass="54181">MAEALKNKAIKGVGWSFADSILGQGMIFLVGLVLARLLTPEDYGLLAYLTILISVSNSLVDSGFSNALIRKKNAEDIDYNTTFITNLCVSIVVVVLLYFTAPGISLFFERMELISLIRVMSTVLIINSFSLIQKTRLTKNVDFKTQTKASLISSMVSGLIGIGMALYGFGVWCLVGQQLSRQFLDTLFLWIFTKWYPKIQFSMKSFKELFGFGWKLLVSGLINTIWNETYQLVIGKCYTPATLGQYTRAHQFSSISSSNLTSIVQRVSYPILSELQDDRERLKAGYKRVIKVTMLVAFVLMLGLAAIAEPMIVSLIGEQWLPAVPMLQIVCFSMMLYPLHAINLNMLQVQGRSDLFLKLEIIKKIVAVGPLLLGIFVGIYWMLIGSVMTGFFAYYLNARYSGPFLKYSITEQIKDILPSFGVALTMALVVYVISYINISAMWLLLIQITVGALITFVLCELFKLEEYVEIKSIALSMLSKLRK</sequence>
<proteinExistence type="inferred from homology"/>
<dbReference type="EMBL" id="JAATLI010000013">
    <property type="protein sequence ID" value="NJC19896.1"/>
    <property type="molecule type" value="Genomic_DNA"/>
</dbReference>
<feature type="transmembrane region" description="Helical" evidence="7">
    <location>
        <begin position="320"/>
        <end position="344"/>
    </location>
</feature>
<evidence type="ECO:0000313" key="8">
    <source>
        <dbReference type="EMBL" id="NJC19896.1"/>
    </source>
</evidence>
<keyword evidence="11" id="KW-1185">Reference proteome</keyword>
<dbReference type="GeneID" id="86892768"/>
<comment type="similarity">
    <text evidence="2">Belongs to the polysaccharide synthase family.</text>
</comment>
<feature type="transmembrane region" description="Helical" evidence="7">
    <location>
        <begin position="21"/>
        <end position="39"/>
    </location>
</feature>
<keyword evidence="3" id="KW-1003">Cell membrane</keyword>
<accession>A0A7X5YFF0</accession>
<evidence type="ECO:0000313" key="11">
    <source>
        <dbReference type="Proteomes" id="UP001302374"/>
    </source>
</evidence>
<evidence type="ECO:0000256" key="7">
    <source>
        <dbReference type="SAM" id="Phobius"/>
    </source>
</evidence>
<dbReference type="Proteomes" id="UP000576368">
    <property type="component" value="Unassembled WGS sequence"/>
</dbReference>
<dbReference type="AlphaFoldDB" id="A0A7X5YFF0"/>
<evidence type="ECO:0000256" key="2">
    <source>
        <dbReference type="ARBA" id="ARBA00007430"/>
    </source>
</evidence>
<dbReference type="InterPro" id="IPR050833">
    <property type="entry name" value="Poly_Biosynth_Transport"/>
</dbReference>
<evidence type="ECO:0000313" key="10">
    <source>
        <dbReference type="Proteomes" id="UP000576368"/>
    </source>
</evidence>
<feature type="transmembrane region" description="Helical" evidence="7">
    <location>
        <begin position="416"/>
        <end position="433"/>
    </location>
</feature>
<keyword evidence="4 7" id="KW-0812">Transmembrane</keyword>
<dbReference type="Proteomes" id="UP001302374">
    <property type="component" value="Chromosome"/>
</dbReference>
<feature type="transmembrane region" description="Helical" evidence="7">
    <location>
        <begin position="81"/>
        <end position="101"/>
    </location>
</feature>
<gene>
    <name evidence="9" type="ORF">F1644_15695</name>
    <name evidence="8" type="ORF">GGR15_003534</name>
</gene>
<dbReference type="PANTHER" id="PTHR30250">
    <property type="entry name" value="PST FAMILY PREDICTED COLANIC ACID TRANSPORTER"/>
    <property type="match status" value="1"/>
</dbReference>
<name>A0A7X5YFF0_9BACT</name>
<keyword evidence="6 7" id="KW-0472">Membrane</keyword>
<evidence type="ECO:0000256" key="4">
    <source>
        <dbReference type="ARBA" id="ARBA00022692"/>
    </source>
</evidence>
<reference evidence="8 10" key="2">
    <citation type="submission" date="2020-03" db="EMBL/GenBank/DDBJ databases">
        <title>Genomic Encyclopedia of Type Strains, Phase IV (KMG-IV): sequencing the most valuable type-strain genomes for metagenomic binning, comparative biology and taxonomic classification.</title>
        <authorList>
            <person name="Goeker M."/>
        </authorList>
    </citation>
    <scope>NUCLEOTIDE SEQUENCE [LARGE SCALE GENOMIC DNA]</scope>
    <source>
        <strain evidence="8 10">DSM 105722</strain>
    </source>
</reference>
<evidence type="ECO:0000256" key="5">
    <source>
        <dbReference type="ARBA" id="ARBA00022989"/>
    </source>
</evidence>
<feature type="transmembrane region" description="Helical" evidence="7">
    <location>
        <begin position="289"/>
        <end position="308"/>
    </location>
</feature>
<organism evidence="8 10">
    <name type="scientific">Butyricimonas paravirosa</name>
    <dbReference type="NCBI Taxonomy" id="1472417"/>
    <lineage>
        <taxon>Bacteria</taxon>
        <taxon>Pseudomonadati</taxon>
        <taxon>Bacteroidota</taxon>
        <taxon>Bacteroidia</taxon>
        <taxon>Bacteroidales</taxon>
        <taxon>Odoribacteraceae</taxon>
        <taxon>Butyricimonas</taxon>
    </lineage>
</organism>
<evidence type="ECO:0000256" key="3">
    <source>
        <dbReference type="ARBA" id="ARBA00022475"/>
    </source>
</evidence>
<feature type="transmembrane region" description="Helical" evidence="7">
    <location>
        <begin position="152"/>
        <end position="172"/>
    </location>
</feature>